<evidence type="ECO:0000313" key="2">
    <source>
        <dbReference type="EMBL" id="KIN96864.1"/>
    </source>
</evidence>
<feature type="compositionally biased region" description="Acidic residues" evidence="1">
    <location>
        <begin position="97"/>
        <end position="122"/>
    </location>
</feature>
<protein>
    <submittedName>
        <fullName evidence="2">Uncharacterized protein</fullName>
    </submittedName>
</protein>
<name>A0A0C3N746_PISTI</name>
<gene>
    <name evidence="2" type="ORF">M404DRAFT_10855</name>
</gene>
<evidence type="ECO:0000256" key="1">
    <source>
        <dbReference type="SAM" id="MobiDB-lite"/>
    </source>
</evidence>
<reference evidence="2 3" key="1">
    <citation type="submission" date="2014-04" db="EMBL/GenBank/DDBJ databases">
        <authorList>
            <consortium name="DOE Joint Genome Institute"/>
            <person name="Kuo A."/>
            <person name="Kohler A."/>
            <person name="Costa M.D."/>
            <person name="Nagy L.G."/>
            <person name="Floudas D."/>
            <person name="Copeland A."/>
            <person name="Barry K.W."/>
            <person name="Cichocki N."/>
            <person name="Veneault-Fourrey C."/>
            <person name="LaButti K."/>
            <person name="Lindquist E.A."/>
            <person name="Lipzen A."/>
            <person name="Lundell T."/>
            <person name="Morin E."/>
            <person name="Murat C."/>
            <person name="Sun H."/>
            <person name="Tunlid A."/>
            <person name="Henrissat B."/>
            <person name="Grigoriev I.V."/>
            <person name="Hibbett D.S."/>
            <person name="Martin F."/>
            <person name="Nordberg H.P."/>
            <person name="Cantor M.N."/>
            <person name="Hua S.X."/>
        </authorList>
    </citation>
    <scope>NUCLEOTIDE SEQUENCE [LARGE SCALE GENOMIC DNA]</scope>
    <source>
        <strain evidence="2 3">Marx 270</strain>
    </source>
</reference>
<sequence>MSSDRLPLEPTGSVEGSSSGPFHMGVSDEVQPGTCNNDSTAITNPAQTVEAWAGISSGDTADQAQPSLVKEVKDSPPPWPCMDFCHMAGTIEGEVSFDDIVAESEAESSEEEGLGDGGDNEENNGNNEGGDECDY</sequence>
<dbReference type="InParanoid" id="A0A0C3N746"/>
<feature type="compositionally biased region" description="Polar residues" evidence="1">
    <location>
        <begin position="57"/>
        <end position="66"/>
    </location>
</feature>
<organism evidence="2 3">
    <name type="scientific">Pisolithus tinctorius Marx 270</name>
    <dbReference type="NCBI Taxonomy" id="870435"/>
    <lineage>
        <taxon>Eukaryota</taxon>
        <taxon>Fungi</taxon>
        <taxon>Dikarya</taxon>
        <taxon>Basidiomycota</taxon>
        <taxon>Agaricomycotina</taxon>
        <taxon>Agaricomycetes</taxon>
        <taxon>Agaricomycetidae</taxon>
        <taxon>Boletales</taxon>
        <taxon>Sclerodermatineae</taxon>
        <taxon>Pisolithaceae</taxon>
        <taxon>Pisolithus</taxon>
    </lineage>
</organism>
<proteinExistence type="predicted"/>
<feature type="region of interest" description="Disordered" evidence="1">
    <location>
        <begin position="1"/>
        <end position="79"/>
    </location>
</feature>
<accession>A0A0C3N746</accession>
<feature type="compositionally biased region" description="Polar residues" evidence="1">
    <location>
        <begin position="33"/>
        <end position="47"/>
    </location>
</feature>
<keyword evidence="3" id="KW-1185">Reference proteome</keyword>
<evidence type="ECO:0000313" key="3">
    <source>
        <dbReference type="Proteomes" id="UP000054217"/>
    </source>
</evidence>
<reference evidence="3" key="2">
    <citation type="submission" date="2015-01" db="EMBL/GenBank/DDBJ databases">
        <title>Evolutionary Origins and Diversification of the Mycorrhizal Mutualists.</title>
        <authorList>
            <consortium name="DOE Joint Genome Institute"/>
            <consortium name="Mycorrhizal Genomics Consortium"/>
            <person name="Kohler A."/>
            <person name="Kuo A."/>
            <person name="Nagy L.G."/>
            <person name="Floudas D."/>
            <person name="Copeland A."/>
            <person name="Barry K.W."/>
            <person name="Cichocki N."/>
            <person name="Veneault-Fourrey C."/>
            <person name="LaButti K."/>
            <person name="Lindquist E.A."/>
            <person name="Lipzen A."/>
            <person name="Lundell T."/>
            <person name="Morin E."/>
            <person name="Murat C."/>
            <person name="Riley R."/>
            <person name="Ohm R."/>
            <person name="Sun H."/>
            <person name="Tunlid A."/>
            <person name="Henrissat B."/>
            <person name="Grigoriev I.V."/>
            <person name="Hibbett D.S."/>
            <person name="Martin F."/>
        </authorList>
    </citation>
    <scope>NUCLEOTIDE SEQUENCE [LARGE SCALE GENOMIC DNA]</scope>
    <source>
        <strain evidence="3">Marx 270</strain>
    </source>
</reference>
<dbReference type="HOGENOM" id="CLU_1886608_0_0_1"/>
<dbReference type="AlphaFoldDB" id="A0A0C3N746"/>
<dbReference type="EMBL" id="KN832038">
    <property type="protein sequence ID" value="KIN96864.1"/>
    <property type="molecule type" value="Genomic_DNA"/>
</dbReference>
<feature type="region of interest" description="Disordered" evidence="1">
    <location>
        <begin position="97"/>
        <end position="135"/>
    </location>
</feature>
<dbReference type="Proteomes" id="UP000054217">
    <property type="component" value="Unassembled WGS sequence"/>
</dbReference>